<dbReference type="InterPro" id="IPR001873">
    <property type="entry name" value="ENaC"/>
</dbReference>
<reference evidence="13 14" key="1">
    <citation type="submission" date="2017-06" db="EMBL/GenBank/DDBJ databases">
        <title>A platform for efficient transgenesis in Macrostomum lignano, a flatworm model organism for stem cell research.</title>
        <authorList>
            <person name="Berezikov E."/>
        </authorList>
    </citation>
    <scope>NUCLEOTIDE SEQUENCE [LARGE SCALE GENOMIC DNA]</scope>
    <source>
        <strain evidence="13">DV1</strain>
        <tissue evidence="13">Whole organism</tissue>
    </source>
</reference>
<feature type="transmembrane region" description="Helical" evidence="12">
    <location>
        <begin position="50"/>
        <end position="71"/>
    </location>
</feature>
<dbReference type="GO" id="GO:0015280">
    <property type="term" value="F:ligand-gated sodium channel activity"/>
    <property type="evidence" value="ECO:0007669"/>
    <property type="project" value="TreeGrafter"/>
</dbReference>
<evidence type="ECO:0000256" key="2">
    <source>
        <dbReference type="ARBA" id="ARBA00022448"/>
    </source>
</evidence>
<dbReference type="Proteomes" id="UP000215902">
    <property type="component" value="Unassembled WGS sequence"/>
</dbReference>
<keyword evidence="3 11" id="KW-0894">Sodium channel</keyword>
<protein>
    <submittedName>
        <fullName evidence="13">Uncharacterized protein</fullName>
    </submittedName>
</protein>
<dbReference type="EMBL" id="NIVC01000700">
    <property type="protein sequence ID" value="PAA78230.1"/>
    <property type="molecule type" value="Genomic_DNA"/>
</dbReference>
<keyword evidence="7 11" id="KW-0406">Ion transport</keyword>
<dbReference type="STRING" id="282301.A0A267FWM6"/>
<evidence type="ECO:0000256" key="8">
    <source>
        <dbReference type="ARBA" id="ARBA00023136"/>
    </source>
</evidence>
<dbReference type="PANTHER" id="PTHR11690">
    <property type="entry name" value="AMILORIDE-SENSITIVE SODIUM CHANNEL-RELATED"/>
    <property type="match status" value="1"/>
</dbReference>
<dbReference type="GO" id="GO:0005886">
    <property type="term" value="C:plasma membrane"/>
    <property type="evidence" value="ECO:0007669"/>
    <property type="project" value="TreeGrafter"/>
</dbReference>
<keyword evidence="2 11" id="KW-0813">Transport</keyword>
<evidence type="ECO:0000256" key="3">
    <source>
        <dbReference type="ARBA" id="ARBA00022461"/>
    </source>
</evidence>
<keyword evidence="4 11" id="KW-0812">Transmembrane</keyword>
<evidence type="ECO:0000313" key="14">
    <source>
        <dbReference type="Proteomes" id="UP000215902"/>
    </source>
</evidence>
<dbReference type="OrthoDB" id="6021021at2759"/>
<evidence type="ECO:0000313" key="13">
    <source>
        <dbReference type="EMBL" id="PAA78230.1"/>
    </source>
</evidence>
<keyword evidence="14" id="KW-1185">Reference proteome</keyword>
<feature type="non-terminal residue" evidence="13">
    <location>
        <position position="1"/>
    </location>
</feature>
<keyword evidence="10 11" id="KW-0407">Ion channel</keyword>
<keyword evidence="6" id="KW-0915">Sodium</keyword>
<feature type="transmembrane region" description="Helical" evidence="12">
    <location>
        <begin position="19"/>
        <end position="38"/>
    </location>
</feature>
<gene>
    <name evidence="13" type="ORF">BOX15_Mlig032051g1</name>
</gene>
<evidence type="ECO:0000256" key="7">
    <source>
        <dbReference type="ARBA" id="ARBA00023065"/>
    </source>
</evidence>
<accession>A0A267FWM6</accession>
<dbReference type="AlphaFoldDB" id="A0A267FWM6"/>
<sequence length="580" mass="65082">KHDCCGCCPAKLCNSRTTAALSGTVLTILAGSTAHGISRAAASHSTPMRAMWLLLFLVFLGLFFNNASTLVRRLSENKISKSYELDKVPFVFPDLYFCPINPYSGSFPFVLSTEEARQVNQEIRRLGKLYDDVFGNSSGEMHMSLKSRASFIQNSLPVDLITKYLTHRKSQSILRCNISSLHETFSVAVEEFSHPENLICFKLVLTEEQRHQMETKMYKLEVQLSADPYFKDFSYSGHHIKPMVDPDSGEEILYQDWHPTVGIEKLKSSGFTMLIVQNGTYPSFDHETSFLLAPGKSYTVSLEMEENFFSHDLHGTNCSVNNPNVTFKDYLTDEKVNFTYSYAACYYHEMTKQLLKELDCVFSHYPIIWSMRHAKRCFNMSESSKRSIQALKNKPIDWKQIEADVKRICRLSQPCQHPEYSASFSFATWPSVGSSAVSYFARMPLLNDSEHLAPAIAELIKIAKQLDSGEHPAHLEGVFRSYIAESMVSVTIAPSSTVSPQVVISRSYSFTAFLADTGGLLGLYIGCSLLTVCEIFELFYSLVEKLRSSGGKKTPANCQTELEMQADGAAESLVRPPPSA</sequence>
<dbReference type="PRINTS" id="PR01078">
    <property type="entry name" value="AMINACHANNEL"/>
</dbReference>
<organism evidence="13 14">
    <name type="scientific">Macrostomum lignano</name>
    <dbReference type="NCBI Taxonomy" id="282301"/>
    <lineage>
        <taxon>Eukaryota</taxon>
        <taxon>Metazoa</taxon>
        <taxon>Spiralia</taxon>
        <taxon>Lophotrochozoa</taxon>
        <taxon>Platyhelminthes</taxon>
        <taxon>Rhabditophora</taxon>
        <taxon>Macrostomorpha</taxon>
        <taxon>Macrostomida</taxon>
        <taxon>Macrostomidae</taxon>
        <taxon>Macrostomum</taxon>
    </lineage>
</organism>
<keyword evidence="8 12" id="KW-0472">Membrane</keyword>
<evidence type="ECO:0000256" key="9">
    <source>
        <dbReference type="ARBA" id="ARBA00023201"/>
    </source>
</evidence>
<evidence type="ECO:0000256" key="5">
    <source>
        <dbReference type="ARBA" id="ARBA00022989"/>
    </source>
</evidence>
<dbReference type="Gene3D" id="1.10.287.770">
    <property type="entry name" value="YojJ-like"/>
    <property type="match status" value="1"/>
</dbReference>
<evidence type="ECO:0000256" key="11">
    <source>
        <dbReference type="RuleBase" id="RU000679"/>
    </source>
</evidence>
<comment type="caution">
    <text evidence="13">The sequence shown here is derived from an EMBL/GenBank/DDBJ whole genome shotgun (WGS) entry which is preliminary data.</text>
</comment>
<keyword evidence="9 11" id="KW-0739">Sodium transport</keyword>
<name>A0A267FWM6_9PLAT</name>
<evidence type="ECO:0000256" key="4">
    <source>
        <dbReference type="ARBA" id="ARBA00022692"/>
    </source>
</evidence>
<comment type="subcellular location">
    <subcellularLocation>
        <location evidence="1">Membrane</location>
        <topology evidence="1">Multi-pass membrane protein</topology>
    </subcellularLocation>
</comment>
<proteinExistence type="inferred from homology"/>
<keyword evidence="5 12" id="KW-1133">Transmembrane helix</keyword>
<comment type="similarity">
    <text evidence="11">Belongs to the amiloride-sensitive sodium channel (TC 1.A.6) family.</text>
</comment>
<evidence type="ECO:0000256" key="6">
    <source>
        <dbReference type="ARBA" id="ARBA00023053"/>
    </source>
</evidence>
<evidence type="ECO:0000256" key="10">
    <source>
        <dbReference type="ARBA" id="ARBA00023303"/>
    </source>
</evidence>
<dbReference type="Pfam" id="PF00858">
    <property type="entry name" value="ASC"/>
    <property type="match status" value="1"/>
</dbReference>
<dbReference type="PANTHER" id="PTHR11690:SF248">
    <property type="entry name" value="PICKPOCKET 17, ISOFORM A"/>
    <property type="match status" value="1"/>
</dbReference>
<evidence type="ECO:0000256" key="1">
    <source>
        <dbReference type="ARBA" id="ARBA00004141"/>
    </source>
</evidence>
<evidence type="ECO:0000256" key="12">
    <source>
        <dbReference type="SAM" id="Phobius"/>
    </source>
</evidence>